<keyword evidence="4" id="KW-1185">Reference proteome</keyword>
<dbReference type="InterPro" id="IPR004843">
    <property type="entry name" value="Calcineurin-like_PHP"/>
</dbReference>
<name>A0ABT8JQE5_9BACL</name>
<dbReference type="SUPFAM" id="SSF56300">
    <property type="entry name" value="Metallo-dependent phosphatases"/>
    <property type="match status" value="1"/>
</dbReference>
<dbReference type="InterPro" id="IPR027417">
    <property type="entry name" value="P-loop_NTPase"/>
</dbReference>
<feature type="domain" description="Calcineurin-like phosphoesterase" evidence="1">
    <location>
        <begin position="5"/>
        <end position="233"/>
    </location>
</feature>
<dbReference type="InterPro" id="IPR057123">
    <property type="entry name" value="STAND_NTPase4_dom"/>
</dbReference>
<dbReference type="Pfam" id="PF00149">
    <property type="entry name" value="Metallophos"/>
    <property type="match status" value="1"/>
</dbReference>
<proteinExistence type="predicted"/>
<sequence>MEIGFIHLSDIHLRETGNYINKKLGKLQDAVLSDLYGLERIFLIVSGDIAYSGNHKEFEVGFDILSELIAILEEKTKLMLNVIIIPGNHDCDFSGNLVVRNNLLDILDSSNLEEEIVNEICKPLDSYYEFEAIFQNDENIVFKDRLFKQLRFEIDGYSIQFNCLNTPWVSLRKELPGKMIFPLDKYKNYLENSADLSISLMHHPSHWLHPNRKRQVDELLKSNSDMVVTGHEHTITNSINLDFNDNRTIYLEGSALQTNDSEESIFSIFKIDMKTKLLSKNDFHWKDNYYYKEEVIKDKEIDISKTFKRNKIKNNFLLWLNDLGISIKHPRLEENAILNDLYVFPNAKYIRFDEQKENKDKDVSLSKFVKLDEHKKIFIAGQENYGKTSFCKKVFEASYKKGHIPIYISGRMLRSSNLKDFMKTLSKQFMVQYDEESPGQFEQMDKDQVTVIIDDIDKSALNVTHRNLLISNINRVYTNLVITASELTKFPDLISDVDHNHFEGFIKLEMLAFGHRLRGELIEKWNRIGSLQTRDESELIKNIDKNEKTVSAVIGNNFIPSVPFFILVILQTEESNQSNLRESAYGYYYEYLISQSLMNIKLKNEDIDAFNNYISHLSYSYFKDKVFEKSRRELLVFHQDYCLKYDLTIEFSEYEKKLIEASIIIKVGENYLFKYKYIFYYFVAKYLSIRMMIGDEEIKDIIKSMCNKLYIEEYSNIIMFLSHLSKNPIILNGVLESSRYILNEFEHTKLENDIQSFNELITTIPRMVIDHKDTLENRQVRQSAIDEMERAHIESSSSTEGIMRIEEEDHYEQFDIISKINWATKNIEIMGQILKSYYGSTPAKDKLLLGEEIFLLSMRALNTFLKTFSDNKENLLKEIERVIMEKNIDDDDDEKVSNISRKFVFNLMTAISHYFIKKVSISVGTLNLEDTFFKILEQNDLVSFKLIDLSIKLDHGHAIPFRDIERFVKDLPETNYLALHILRMLAVEHMYMFYVDFKDRDKLIGILELSDTTRQKISLSSTKRLN</sequence>
<accession>A0ABT8JQE5</accession>
<organism evidence="3 4">
    <name type="scientific">Sporosarcina highlanderae</name>
    <dbReference type="NCBI Taxonomy" id="3035916"/>
    <lineage>
        <taxon>Bacteria</taxon>
        <taxon>Bacillati</taxon>
        <taxon>Bacillota</taxon>
        <taxon>Bacilli</taxon>
        <taxon>Bacillales</taxon>
        <taxon>Caryophanaceae</taxon>
        <taxon>Sporosarcina</taxon>
    </lineage>
</organism>
<evidence type="ECO:0000259" key="1">
    <source>
        <dbReference type="Pfam" id="PF00149"/>
    </source>
</evidence>
<dbReference type="InterPro" id="IPR029052">
    <property type="entry name" value="Metallo-depent_PP-like"/>
</dbReference>
<evidence type="ECO:0000313" key="4">
    <source>
        <dbReference type="Proteomes" id="UP001175097"/>
    </source>
</evidence>
<evidence type="ECO:0000259" key="2">
    <source>
        <dbReference type="Pfam" id="PF24406"/>
    </source>
</evidence>
<dbReference type="Gene3D" id="3.60.21.10">
    <property type="match status" value="1"/>
</dbReference>
<dbReference type="EMBL" id="JAROCC010000004">
    <property type="protein sequence ID" value="MDN4607177.1"/>
    <property type="molecule type" value="Genomic_DNA"/>
</dbReference>
<reference evidence="3" key="1">
    <citation type="submission" date="2023-03" db="EMBL/GenBank/DDBJ databases">
        <title>MT1 and MT2 Draft Genomes of Novel Species.</title>
        <authorList>
            <person name="Venkateswaran K."/>
        </authorList>
    </citation>
    <scope>NUCLEOTIDE SEQUENCE</scope>
    <source>
        <strain evidence="3">F6_3S_P_2</strain>
    </source>
</reference>
<dbReference type="Proteomes" id="UP001175097">
    <property type="component" value="Unassembled WGS sequence"/>
</dbReference>
<dbReference type="SUPFAM" id="SSF52540">
    <property type="entry name" value="P-loop containing nucleoside triphosphate hydrolases"/>
    <property type="match status" value="1"/>
</dbReference>
<dbReference type="Gene3D" id="3.40.50.300">
    <property type="entry name" value="P-loop containing nucleotide triphosphate hydrolases"/>
    <property type="match status" value="1"/>
</dbReference>
<comment type="caution">
    <text evidence="3">The sequence shown here is derived from an EMBL/GenBank/DDBJ whole genome shotgun (WGS) entry which is preliminary data.</text>
</comment>
<protein>
    <submittedName>
        <fullName evidence="3">Metallophosphoesterase</fullName>
    </submittedName>
</protein>
<feature type="domain" description="STAND NTPase 4 small alpha/beta" evidence="2">
    <location>
        <begin position="630"/>
        <end position="683"/>
    </location>
</feature>
<dbReference type="Pfam" id="PF24406">
    <property type="entry name" value="nSTAND_NTPase4"/>
    <property type="match status" value="1"/>
</dbReference>
<dbReference type="RefSeq" id="WP_301242724.1">
    <property type="nucleotide sequence ID" value="NZ_JAROCC010000004.1"/>
</dbReference>
<evidence type="ECO:0000313" key="3">
    <source>
        <dbReference type="EMBL" id="MDN4607177.1"/>
    </source>
</evidence>
<gene>
    <name evidence="3" type="ORF">P5G49_06730</name>
</gene>